<name>A0A0D7A0W0_9AGAR</name>
<protein>
    <submittedName>
        <fullName evidence="2">Uncharacterized protein</fullName>
    </submittedName>
</protein>
<evidence type="ECO:0000313" key="3">
    <source>
        <dbReference type="Proteomes" id="UP000054144"/>
    </source>
</evidence>
<keyword evidence="1" id="KW-0812">Transmembrane</keyword>
<keyword evidence="1" id="KW-1133">Transmembrane helix</keyword>
<proteinExistence type="predicted"/>
<evidence type="ECO:0000313" key="2">
    <source>
        <dbReference type="EMBL" id="KIY44360.1"/>
    </source>
</evidence>
<keyword evidence="1" id="KW-0472">Membrane</keyword>
<accession>A0A0D7A0W0</accession>
<evidence type="ECO:0000256" key="1">
    <source>
        <dbReference type="SAM" id="Phobius"/>
    </source>
</evidence>
<sequence length="115" mass="12618">MGYLPYGTQVANGVIAAAYFSLVMPILGVIACLLKSRRPTLDAVVEKSQVLRSFSPSSSVDTLVTPSSSTDFPRKSLDQLRKSVEMFVPLPLWNTRPEVSVIAVNVTTHVDEHRD</sequence>
<dbReference type="Proteomes" id="UP000054144">
    <property type="component" value="Unassembled WGS sequence"/>
</dbReference>
<organism evidence="2 3">
    <name type="scientific">Fistulina hepatica ATCC 64428</name>
    <dbReference type="NCBI Taxonomy" id="1128425"/>
    <lineage>
        <taxon>Eukaryota</taxon>
        <taxon>Fungi</taxon>
        <taxon>Dikarya</taxon>
        <taxon>Basidiomycota</taxon>
        <taxon>Agaricomycotina</taxon>
        <taxon>Agaricomycetes</taxon>
        <taxon>Agaricomycetidae</taxon>
        <taxon>Agaricales</taxon>
        <taxon>Fistulinaceae</taxon>
        <taxon>Fistulina</taxon>
    </lineage>
</organism>
<dbReference type="AlphaFoldDB" id="A0A0D7A0W0"/>
<keyword evidence="3" id="KW-1185">Reference proteome</keyword>
<reference evidence="2 3" key="1">
    <citation type="journal article" date="2015" name="Fungal Genet. Biol.">
        <title>Evolution of novel wood decay mechanisms in Agaricales revealed by the genome sequences of Fistulina hepatica and Cylindrobasidium torrendii.</title>
        <authorList>
            <person name="Floudas D."/>
            <person name="Held B.W."/>
            <person name="Riley R."/>
            <person name="Nagy L.G."/>
            <person name="Koehler G."/>
            <person name="Ransdell A.S."/>
            <person name="Younus H."/>
            <person name="Chow J."/>
            <person name="Chiniquy J."/>
            <person name="Lipzen A."/>
            <person name="Tritt A."/>
            <person name="Sun H."/>
            <person name="Haridas S."/>
            <person name="LaButti K."/>
            <person name="Ohm R.A."/>
            <person name="Kues U."/>
            <person name="Blanchette R.A."/>
            <person name="Grigoriev I.V."/>
            <person name="Minto R.E."/>
            <person name="Hibbett D.S."/>
        </authorList>
    </citation>
    <scope>NUCLEOTIDE SEQUENCE [LARGE SCALE GENOMIC DNA]</scope>
    <source>
        <strain evidence="2 3">ATCC 64428</strain>
    </source>
</reference>
<feature type="transmembrane region" description="Helical" evidence="1">
    <location>
        <begin position="12"/>
        <end position="34"/>
    </location>
</feature>
<dbReference type="EMBL" id="KN882092">
    <property type="protein sequence ID" value="KIY44360.1"/>
    <property type="molecule type" value="Genomic_DNA"/>
</dbReference>
<gene>
    <name evidence="2" type="ORF">FISHEDRAFT_77562</name>
</gene>